<dbReference type="EMBL" id="JACIER010000005">
    <property type="protein sequence ID" value="MBB4043848.1"/>
    <property type="molecule type" value="Genomic_DNA"/>
</dbReference>
<name>A0A840D0D7_9BACE</name>
<organism evidence="1 2">
    <name type="scientific">Bacteroides reticulotermitis</name>
    <dbReference type="NCBI Taxonomy" id="1133319"/>
    <lineage>
        <taxon>Bacteria</taxon>
        <taxon>Pseudomonadati</taxon>
        <taxon>Bacteroidota</taxon>
        <taxon>Bacteroidia</taxon>
        <taxon>Bacteroidales</taxon>
        <taxon>Bacteroidaceae</taxon>
        <taxon>Bacteroides</taxon>
    </lineage>
</organism>
<protein>
    <submittedName>
        <fullName evidence="1">Uncharacterized protein</fullName>
    </submittedName>
</protein>
<reference evidence="1" key="1">
    <citation type="submission" date="2020-08" db="EMBL/GenBank/DDBJ databases">
        <title>Genomic Encyclopedia of Type Strains, Phase IV (KMG-IV): sequencing the most valuable type-strain genomes for metagenomic binning, comparative biology and taxonomic classification.</title>
        <authorList>
            <person name="Goeker M."/>
        </authorList>
    </citation>
    <scope>NUCLEOTIDE SEQUENCE [LARGE SCALE GENOMIC DNA]</scope>
    <source>
        <strain evidence="1">DSM 105720</strain>
    </source>
</reference>
<sequence>MSTIIAQADDYAKHNASDTRQAWIDGYNAGMKKRSGKKELDLSFVQEDYMDVMDAWINYKKERKQAYTQRGIEVCFHKLYEMSNGDPQLAAQIVGQSMANNWAGLFELKNGYGFSNKQSRDAGNHPNIFDVANKILQKNQ</sequence>
<evidence type="ECO:0000313" key="1">
    <source>
        <dbReference type="EMBL" id="MBB4043848.1"/>
    </source>
</evidence>
<proteinExistence type="predicted"/>
<comment type="caution">
    <text evidence="1">The sequence shown here is derived from an EMBL/GenBank/DDBJ whole genome shotgun (WGS) entry which is preliminary data.</text>
</comment>
<gene>
    <name evidence="1" type="ORF">GGR06_001634</name>
</gene>
<keyword evidence="2" id="KW-1185">Reference proteome</keyword>
<accession>A0A840D0D7</accession>
<dbReference type="Proteomes" id="UP000560658">
    <property type="component" value="Unassembled WGS sequence"/>
</dbReference>
<dbReference type="AlphaFoldDB" id="A0A840D0D7"/>
<dbReference type="RefSeq" id="WP_044161553.1">
    <property type="nucleotide sequence ID" value="NZ_JACIER010000005.1"/>
</dbReference>
<evidence type="ECO:0000313" key="2">
    <source>
        <dbReference type="Proteomes" id="UP000560658"/>
    </source>
</evidence>